<dbReference type="EMBL" id="CP097504">
    <property type="protein sequence ID" value="URD90922.1"/>
    <property type="molecule type" value="Genomic_DNA"/>
</dbReference>
<keyword evidence="2" id="KW-1185">Reference proteome</keyword>
<dbReference type="AlphaFoldDB" id="A0A9E7F949"/>
<dbReference type="OrthoDB" id="649353at2759"/>
<sequence>MLGLELGICVIPFTVVLASCRWLVHLVAKLQWLHASMVSLGSTYAATWGSHLMRLNSMALML</sequence>
<proteinExistence type="predicted"/>
<organism evidence="1 2">
    <name type="scientific">Musa troglodytarum</name>
    <name type="common">fe'i banana</name>
    <dbReference type="NCBI Taxonomy" id="320322"/>
    <lineage>
        <taxon>Eukaryota</taxon>
        <taxon>Viridiplantae</taxon>
        <taxon>Streptophyta</taxon>
        <taxon>Embryophyta</taxon>
        <taxon>Tracheophyta</taxon>
        <taxon>Spermatophyta</taxon>
        <taxon>Magnoliopsida</taxon>
        <taxon>Liliopsida</taxon>
        <taxon>Zingiberales</taxon>
        <taxon>Musaceae</taxon>
        <taxon>Musa</taxon>
    </lineage>
</organism>
<gene>
    <name evidence="1" type="ORF">MUK42_14794</name>
</gene>
<reference evidence="1" key="1">
    <citation type="submission" date="2022-05" db="EMBL/GenBank/DDBJ databases">
        <title>The Musa troglodytarum L. genome provides insights into the mechanism of non-climacteric behaviour and enrichment of carotenoids.</title>
        <authorList>
            <person name="Wang J."/>
        </authorList>
    </citation>
    <scope>NUCLEOTIDE SEQUENCE</scope>
    <source>
        <tissue evidence="1">Leaf</tissue>
    </source>
</reference>
<accession>A0A9E7F949</accession>
<evidence type="ECO:0000313" key="2">
    <source>
        <dbReference type="Proteomes" id="UP001055439"/>
    </source>
</evidence>
<dbReference type="Proteomes" id="UP001055439">
    <property type="component" value="Chromosome 2"/>
</dbReference>
<protein>
    <submittedName>
        <fullName evidence="1">Uncharacterized protein</fullName>
    </submittedName>
</protein>
<name>A0A9E7F949_9LILI</name>
<evidence type="ECO:0000313" key="1">
    <source>
        <dbReference type="EMBL" id="URD90922.1"/>
    </source>
</evidence>